<feature type="compositionally biased region" description="Polar residues" evidence="2">
    <location>
        <begin position="612"/>
        <end position="621"/>
    </location>
</feature>
<comment type="caution">
    <text evidence="3">The sequence shown here is derived from an EMBL/GenBank/DDBJ whole genome shotgun (WGS) entry which is preliminary data.</text>
</comment>
<dbReference type="Proteomes" id="UP001353858">
    <property type="component" value="Unassembled WGS sequence"/>
</dbReference>
<feature type="region of interest" description="Disordered" evidence="2">
    <location>
        <begin position="592"/>
        <end position="621"/>
    </location>
</feature>
<reference evidence="4" key="1">
    <citation type="submission" date="2023-01" db="EMBL/GenBank/DDBJ databases">
        <title>Key to firefly adult light organ development and bioluminescence: homeobox transcription factors regulate luciferase expression and transportation to peroxisome.</title>
        <authorList>
            <person name="Fu X."/>
        </authorList>
    </citation>
    <scope>NUCLEOTIDE SEQUENCE [LARGE SCALE GENOMIC DNA]</scope>
</reference>
<feature type="region of interest" description="Disordered" evidence="2">
    <location>
        <begin position="1062"/>
        <end position="1112"/>
    </location>
</feature>
<feature type="compositionally biased region" description="Polar residues" evidence="2">
    <location>
        <begin position="1531"/>
        <end position="1547"/>
    </location>
</feature>
<organism evidence="3 4">
    <name type="scientific">Aquatica leii</name>
    <dbReference type="NCBI Taxonomy" id="1421715"/>
    <lineage>
        <taxon>Eukaryota</taxon>
        <taxon>Metazoa</taxon>
        <taxon>Ecdysozoa</taxon>
        <taxon>Arthropoda</taxon>
        <taxon>Hexapoda</taxon>
        <taxon>Insecta</taxon>
        <taxon>Pterygota</taxon>
        <taxon>Neoptera</taxon>
        <taxon>Endopterygota</taxon>
        <taxon>Coleoptera</taxon>
        <taxon>Polyphaga</taxon>
        <taxon>Elateriformia</taxon>
        <taxon>Elateroidea</taxon>
        <taxon>Lampyridae</taxon>
        <taxon>Luciolinae</taxon>
        <taxon>Aquatica</taxon>
    </lineage>
</organism>
<sequence>MNNTKKDHAVLPTSGGVVKPKSGKILKPQPKCHGKPRKENFSETTKSTASKTELVQTDDAAQKTAPNKSSPISKTNAKAVTVKPFPKKVGRKPLNKNLGVNLKTTEKKPAKIKQKIAKALLNNAKTNLENKKSLLKNGIKPKRPYKRKIKLHLGKVGRPRLIDVYSLEANVEKKPVKKRMKKMLDTKKPKVHTTNYSSIDDTINSILNQIMVEEDEKIKPKMKKLKMEPTNESIEDVINDLTYLIKNEDIKQENVEPKTEVVKTKKVTRKPKVDLLKKKTVKKEALENITIDASAKHLIDMLDLSVSKTEQLSLPVCNRRHSIEKFSIDANSADIFNVFHNLPRTPTPRSKRSSRGRQSVDSTASLKKNSPYSTRSDAPQLLRNGKHRKMKNSLLDGLECKKRKRLCSDFSGSEKSVSKLSGYESDSSFTDTTSFPCSDSLDQKDEQSKIEIKKEIPLSQSEIDVISVDSKINDSCLCTTDLTSVVSLNGFIGDPVKNENIMDNNSNVCDEVVSEVPIIPDAIQVPNLYDEDIQEPDINDQGIKVPEKSIILDKMKQTFNDVSSEDQEKRTTRASLKKTTVSEDELHVSPSIFYGSSRDSTENKDEIECDNSVEQNTSPSNDLKEELNVEMCTLPESDNINTSEVDSDRNISDEKLAAQVEETAENLAIKRDILQALGLQSLKAAEEAKLKEKNIKNDYTGTLKTVIKLNRFEKKKGRTSLKMTLQKKNKLKENDIDINMIEDENGQRTLKEIASSSWRSHGPQSSDTAGALRKSHYFNRSNNMDGSSEHTSDGDGTAADGEDSGKALVIPEKASSFSIHPGRLCKDECSYCFGKFGLFDTPCHIAQIKSVDRQNKILQNEKHLTRDSCLCDACYRHVDRKSNTPSYLNKGSKRNNIIAPGPRQNHCHVLGCGRIATNILRRKWLIKMRKSVREVINIDLENPGLHSIPICTEHYTAVEHLMVCAVCKRKLARNHIHYLGPEMNELNTALNEEGIPVKLIDKPVVCKLCRYFSSLVMKPIEERPENTSEFFKEYKTRLLNIYDVDMTEELAEDNELLKQSVDKEATRRKKRKNLINGEPRSGKHEIDTSIKSQLSTNTKRSSKSRSESPSDYMVDYNTLIPSIAMDCGSDVENLKYETTITPIMKPSKSESAPQEMSDSSKSKNKNTCCNKTSAIAVQRLGSNPCISVRQLFPGEEDVGLQGHIEFGNVKEKTPEGWEKCSSTIQYDNDTKLLWQELQKPYGNQSSFLRHLILLEKYFRSGDLILSPNASHHSINYSESVQNRLRAYDNIPLNNSVKKSNSGIVTTKLLTPSVSIINAANIPKNTPITISQISSMSPNSNKTRNPGVPPGLISLHPGTSRPVASTVIKVPQPQKIKIPLTKNWKPNLIPIDSSKGDKEKKPGHVKVMSGGKPYHITMDDYNRMCAIKKSYDLKQKRLLEAQNNSCNQGNYLKPLLPRKGLVISKSSTITSPKSDHSITDATEVENSLEKLDKTVENLESKLSESAAMLLPKIPKSLTVIPQTVSHRPPEKSNANLVISKPKSASSKS</sequence>
<evidence type="ECO:0000313" key="3">
    <source>
        <dbReference type="EMBL" id="KAK4887113.1"/>
    </source>
</evidence>
<feature type="region of interest" description="Disordered" evidence="2">
    <location>
        <begin position="778"/>
        <end position="804"/>
    </location>
</feature>
<feature type="region of interest" description="Disordered" evidence="2">
    <location>
        <begin position="413"/>
        <end position="448"/>
    </location>
</feature>
<feature type="region of interest" description="Disordered" evidence="2">
    <location>
        <begin position="1523"/>
        <end position="1547"/>
    </location>
</feature>
<feature type="compositionally biased region" description="Polar residues" evidence="2">
    <location>
        <begin position="64"/>
        <end position="75"/>
    </location>
</feature>
<evidence type="ECO:0000313" key="4">
    <source>
        <dbReference type="Proteomes" id="UP001353858"/>
    </source>
</evidence>
<name>A0AAN7SRK5_9COLE</name>
<evidence type="ECO:0000256" key="2">
    <source>
        <dbReference type="SAM" id="MobiDB-lite"/>
    </source>
</evidence>
<dbReference type="PANTHER" id="PTHR36562:SF5">
    <property type="entry name" value="SERINE_ARGININE REPETITIVE MATRIX 2"/>
    <property type="match status" value="1"/>
</dbReference>
<feature type="region of interest" description="Disordered" evidence="2">
    <location>
        <begin position="341"/>
        <end position="388"/>
    </location>
</feature>
<feature type="coiled-coil region" evidence="1">
    <location>
        <begin position="1480"/>
        <end position="1507"/>
    </location>
</feature>
<evidence type="ECO:0000256" key="1">
    <source>
        <dbReference type="SAM" id="Coils"/>
    </source>
</evidence>
<dbReference type="PANTHER" id="PTHR36562">
    <property type="entry name" value="SERINE/ARGININE REPETITIVE MATRIX 2"/>
    <property type="match status" value="1"/>
</dbReference>
<accession>A0AAN7SRK5</accession>
<keyword evidence="4" id="KW-1185">Reference proteome</keyword>
<keyword evidence="1" id="KW-0175">Coiled coil</keyword>
<feature type="region of interest" description="Disordered" evidence="2">
    <location>
        <begin position="1"/>
        <end position="75"/>
    </location>
</feature>
<feature type="compositionally biased region" description="Low complexity" evidence="2">
    <location>
        <begin position="425"/>
        <end position="440"/>
    </location>
</feature>
<feature type="compositionally biased region" description="Polar residues" evidence="2">
    <location>
        <begin position="359"/>
        <end position="377"/>
    </location>
</feature>
<feature type="compositionally biased region" description="Low complexity" evidence="2">
    <location>
        <begin position="42"/>
        <end position="53"/>
    </location>
</feature>
<dbReference type="InterPro" id="IPR051372">
    <property type="entry name" value="CWC21"/>
</dbReference>
<gene>
    <name evidence="3" type="ORF">RN001_003384</name>
</gene>
<protein>
    <submittedName>
        <fullName evidence="3">Uncharacterized protein</fullName>
    </submittedName>
</protein>
<feature type="region of interest" description="Disordered" evidence="2">
    <location>
        <begin position="1145"/>
        <end position="1167"/>
    </location>
</feature>
<dbReference type="GO" id="GO:0005634">
    <property type="term" value="C:nucleus"/>
    <property type="evidence" value="ECO:0007669"/>
    <property type="project" value="TreeGrafter"/>
</dbReference>
<proteinExistence type="predicted"/>
<dbReference type="EMBL" id="JARPUR010000001">
    <property type="protein sequence ID" value="KAK4887113.1"/>
    <property type="molecule type" value="Genomic_DNA"/>
</dbReference>